<proteinExistence type="predicted"/>
<protein>
    <submittedName>
        <fullName evidence="2">DUF5777 family beta-barrel protein</fullName>
    </submittedName>
</protein>
<dbReference type="Pfam" id="PF19089">
    <property type="entry name" value="DUF5777"/>
    <property type="match status" value="1"/>
</dbReference>
<dbReference type="EMBL" id="JBHUOZ010000001">
    <property type="protein sequence ID" value="MFD2918217.1"/>
    <property type="molecule type" value="Genomic_DNA"/>
</dbReference>
<reference evidence="3" key="1">
    <citation type="journal article" date="2019" name="Int. J. Syst. Evol. Microbiol.">
        <title>The Global Catalogue of Microorganisms (GCM) 10K type strain sequencing project: providing services to taxonomists for standard genome sequencing and annotation.</title>
        <authorList>
            <consortium name="The Broad Institute Genomics Platform"/>
            <consortium name="The Broad Institute Genome Sequencing Center for Infectious Disease"/>
            <person name="Wu L."/>
            <person name="Ma J."/>
        </authorList>
    </citation>
    <scope>NUCLEOTIDE SEQUENCE [LARGE SCALE GENOMIC DNA]</scope>
    <source>
        <strain evidence="3">KCTC 23299</strain>
    </source>
</reference>
<name>A0ABW5ZZ29_9BACT</name>
<evidence type="ECO:0000313" key="3">
    <source>
        <dbReference type="Proteomes" id="UP001597511"/>
    </source>
</evidence>
<keyword evidence="3" id="KW-1185">Reference proteome</keyword>
<gene>
    <name evidence="2" type="ORF">ACFS6H_00770</name>
</gene>
<accession>A0ABW5ZZ29</accession>
<evidence type="ECO:0000259" key="1">
    <source>
        <dbReference type="Pfam" id="PF19089"/>
    </source>
</evidence>
<dbReference type="InterPro" id="IPR045916">
    <property type="entry name" value="DUF5777"/>
</dbReference>
<dbReference type="Proteomes" id="UP001597511">
    <property type="component" value="Unassembled WGS sequence"/>
</dbReference>
<feature type="domain" description="DUF5777" evidence="1">
    <location>
        <begin position="34"/>
        <end position="276"/>
    </location>
</feature>
<evidence type="ECO:0000313" key="2">
    <source>
        <dbReference type="EMBL" id="MFD2918217.1"/>
    </source>
</evidence>
<comment type="caution">
    <text evidence="2">The sequence shown here is derived from an EMBL/GenBank/DDBJ whole genome shotgun (WGS) entry which is preliminary data.</text>
</comment>
<dbReference type="SUPFAM" id="SSF56935">
    <property type="entry name" value="Porins"/>
    <property type="match status" value="1"/>
</dbReference>
<dbReference type="RefSeq" id="WP_386093951.1">
    <property type="nucleotide sequence ID" value="NZ_JBHUOZ010000001.1"/>
</dbReference>
<organism evidence="2 3">
    <name type="scientific">Terrimonas rubra</name>
    <dbReference type="NCBI Taxonomy" id="1035890"/>
    <lineage>
        <taxon>Bacteria</taxon>
        <taxon>Pseudomonadati</taxon>
        <taxon>Bacteroidota</taxon>
        <taxon>Chitinophagia</taxon>
        <taxon>Chitinophagales</taxon>
        <taxon>Chitinophagaceae</taxon>
        <taxon>Terrimonas</taxon>
    </lineage>
</organism>
<sequence length="290" mass="32775">MSVTAITSYAQEDSLMNALEAEQARVPAKVTGAFKSTRVINNHSMEMLATGNLDVRILHRFGYINNGISELFGLDDASMRMGFDYGLTKDLNIGVGRSTFRKELDGFVKYRIWQQTTGAKNIPFSVILLQGISTWTEKSFTGKVSVEDRTAYYTQLIIGRKFSDRFSLQLMPTYLHRNMAFETGYNKDNIALGIGSRMKISKRMALTLDYTHSFTDLPDNYYNALSFGIDIETGGHVFQMHFSNASGMNERAFITETTGDFFNGDIRFGFNLSRVFSMKKKPAARQSKVY</sequence>